<evidence type="ECO:0000313" key="3">
    <source>
        <dbReference type="Proteomes" id="UP000075880"/>
    </source>
</evidence>
<dbReference type="InterPro" id="IPR012337">
    <property type="entry name" value="RNaseH-like_sf"/>
</dbReference>
<dbReference type="Pfam" id="PF00075">
    <property type="entry name" value="RNase_H"/>
    <property type="match status" value="1"/>
</dbReference>
<evidence type="ECO:0000313" key="2">
    <source>
        <dbReference type="EnsemblMetazoa" id="ENSAATROPP014159"/>
    </source>
</evidence>
<reference evidence="2" key="1">
    <citation type="submission" date="2024-04" db="UniProtKB">
        <authorList>
            <consortium name="EnsemblMetazoa"/>
        </authorList>
    </citation>
    <scope>IDENTIFICATION</scope>
    <source>
        <strain evidence="2">EBRO</strain>
    </source>
</reference>
<proteinExistence type="predicted"/>
<evidence type="ECO:0000259" key="1">
    <source>
        <dbReference type="PROSITE" id="PS50879"/>
    </source>
</evidence>
<name>A0AAG5DTQ8_ANOAO</name>
<dbReference type="EnsemblMetazoa" id="ENSAATROPT016120">
    <property type="protein sequence ID" value="ENSAATROPP014159"/>
    <property type="gene ID" value="ENSAATROPG013195"/>
</dbReference>
<keyword evidence="3" id="KW-1185">Reference proteome</keyword>
<sequence length="342" mass="38811">MKLCLPCYTPVQPCFSNSGSSIQYDLSIKQVTQETPINFLPIIIPHVFMEKYNHINSANQFFTDGSRLNESTGFGVYHVSASASRRLQEPSSVFTAEMAAISFALGLIADMPAGLYYIFTDSLSSIEALRSAKPSKHPSYFLANIRELMNVLIARSYKITFVWVPSHCNIPGNEKADSLAKVGAQAGELFERQVCRDDLFLLVRRYTNLNWQEHWDTDDLGRWLHSIIPNVSSKAWFRGLNQSSEFIRVMSRLMSNHYRLDAHLHRIHLVDSNICSCGNGYEDIEHAVWQCQELNACRENLLTALAAHGRQPQVPVRDVLAIRGIAYMKCIHDFIKQANIRV</sequence>
<dbReference type="InterPro" id="IPR002156">
    <property type="entry name" value="RNaseH_domain"/>
</dbReference>
<dbReference type="PROSITE" id="PS50879">
    <property type="entry name" value="RNASE_H_1"/>
    <property type="match status" value="1"/>
</dbReference>
<accession>A0AAG5DTQ8</accession>
<dbReference type="GO" id="GO:0003676">
    <property type="term" value="F:nucleic acid binding"/>
    <property type="evidence" value="ECO:0007669"/>
    <property type="project" value="InterPro"/>
</dbReference>
<feature type="domain" description="RNase H type-1" evidence="1">
    <location>
        <begin position="55"/>
        <end position="185"/>
    </location>
</feature>
<dbReference type="CDD" id="cd09276">
    <property type="entry name" value="Rnase_HI_RT_non_LTR"/>
    <property type="match status" value="1"/>
</dbReference>
<dbReference type="InterPro" id="IPR036397">
    <property type="entry name" value="RNaseH_sf"/>
</dbReference>
<dbReference type="SUPFAM" id="SSF53098">
    <property type="entry name" value="Ribonuclease H-like"/>
    <property type="match status" value="1"/>
</dbReference>
<dbReference type="GO" id="GO:0004523">
    <property type="term" value="F:RNA-DNA hybrid ribonuclease activity"/>
    <property type="evidence" value="ECO:0007669"/>
    <property type="project" value="InterPro"/>
</dbReference>
<dbReference type="AlphaFoldDB" id="A0AAG5DTQ8"/>
<dbReference type="Proteomes" id="UP000075880">
    <property type="component" value="Unassembled WGS sequence"/>
</dbReference>
<organism evidence="2 3">
    <name type="scientific">Anopheles atroparvus</name>
    <name type="common">European mosquito</name>
    <dbReference type="NCBI Taxonomy" id="41427"/>
    <lineage>
        <taxon>Eukaryota</taxon>
        <taxon>Metazoa</taxon>
        <taxon>Ecdysozoa</taxon>
        <taxon>Arthropoda</taxon>
        <taxon>Hexapoda</taxon>
        <taxon>Insecta</taxon>
        <taxon>Pterygota</taxon>
        <taxon>Neoptera</taxon>
        <taxon>Endopterygota</taxon>
        <taxon>Diptera</taxon>
        <taxon>Nematocera</taxon>
        <taxon>Culicoidea</taxon>
        <taxon>Culicidae</taxon>
        <taxon>Anophelinae</taxon>
        <taxon>Anopheles</taxon>
    </lineage>
</organism>
<protein>
    <recommendedName>
        <fullName evidence="1">RNase H type-1 domain-containing protein</fullName>
    </recommendedName>
</protein>
<dbReference type="Gene3D" id="3.30.420.10">
    <property type="entry name" value="Ribonuclease H-like superfamily/Ribonuclease H"/>
    <property type="match status" value="1"/>
</dbReference>